<gene>
    <name evidence="11" type="ORF">PCOR1329_LOCUS31445</name>
</gene>
<keyword evidence="3" id="KW-0813">Transport</keyword>
<feature type="compositionally biased region" description="Basic and acidic residues" evidence="8">
    <location>
        <begin position="1423"/>
        <end position="1433"/>
    </location>
</feature>
<feature type="region of interest" description="Disordered" evidence="8">
    <location>
        <begin position="979"/>
        <end position="1000"/>
    </location>
</feature>
<evidence type="ECO:0000256" key="1">
    <source>
        <dbReference type="ARBA" id="ARBA00004141"/>
    </source>
</evidence>
<name>A0ABN9SPR3_9DINO</name>
<feature type="transmembrane region" description="Helical" evidence="9">
    <location>
        <begin position="1613"/>
        <end position="1635"/>
    </location>
</feature>
<evidence type="ECO:0000256" key="5">
    <source>
        <dbReference type="ARBA" id="ARBA00022842"/>
    </source>
</evidence>
<keyword evidence="7 9" id="KW-0472">Membrane</keyword>
<dbReference type="InterPro" id="IPR006667">
    <property type="entry name" value="SLC41_membr_dom"/>
</dbReference>
<dbReference type="InterPro" id="IPR036739">
    <property type="entry name" value="SLC41_membr_dom_sf"/>
</dbReference>
<evidence type="ECO:0000259" key="10">
    <source>
        <dbReference type="Pfam" id="PF01769"/>
    </source>
</evidence>
<feature type="region of interest" description="Disordered" evidence="8">
    <location>
        <begin position="1143"/>
        <end position="1184"/>
    </location>
</feature>
<comment type="caution">
    <text evidence="11">The sequence shown here is derived from an EMBL/GenBank/DDBJ whole genome shotgun (WGS) entry which is preliminary data.</text>
</comment>
<evidence type="ECO:0000256" key="4">
    <source>
        <dbReference type="ARBA" id="ARBA00022692"/>
    </source>
</evidence>
<comment type="subcellular location">
    <subcellularLocation>
        <location evidence="1">Membrane</location>
        <topology evidence="1">Multi-pass membrane protein</topology>
    </subcellularLocation>
</comment>
<evidence type="ECO:0000256" key="7">
    <source>
        <dbReference type="ARBA" id="ARBA00023136"/>
    </source>
</evidence>
<feature type="transmembrane region" description="Helical" evidence="9">
    <location>
        <begin position="1485"/>
        <end position="1503"/>
    </location>
</feature>
<evidence type="ECO:0000256" key="6">
    <source>
        <dbReference type="ARBA" id="ARBA00022989"/>
    </source>
</evidence>
<keyword evidence="5" id="KW-0460">Magnesium</keyword>
<dbReference type="Pfam" id="PF01769">
    <property type="entry name" value="MgtE"/>
    <property type="match status" value="1"/>
</dbReference>
<feature type="compositionally biased region" description="Polar residues" evidence="8">
    <location>
        <begin position="982"/>
        <end position="996"/>
    </location>
</feature>
<evidence type="ECO:0000313" key="12">
    <source>
        <dbReference type="Proteomes" id="UP001189429"/>
    </source>
</evidence>
<dbReference type="EMBL" id="CAUYUJ010012403">
    <property type="protein sequence ID" value="CAK0833878.1"/>
    <property type="molecule type" value="Genomic_DNA"/>
</dbReference>
<dbReference type="Proteomes" id="UP001189429">
    <property type="component" value="Unassembled WGS sequence"/>
</dbReference>
<feature type="compositionally biased region" description="Low complexity" evidence="8">
    <location>
        <begin position="1164"/>
        <end position="1184"/>
    </location>
</feature>
<feature type="compositionally biased region" description="Low complexity" evidence="8">
    <location>
        <begin position="1439"/>
        <end position="1448"/>
    </location>
</feature>
<feature type="transmembrane region" description="Helical" evidence="9">
    <location>
        <begin position="1576"/>
        <end position="1601"/>
    </location>
</feature>
<evidence type="ECO:0000256" key="2">
    <source>
        <dbReference type="ARBA" id="ARBA00009749"/>
    </source>
</evidence>
<feature type="transmembrane region" description="Helical" evidence="9">
    <location>
        <begin position="1548"/>
        <end position="1570"/>
    </location>
</feature>
<evidence type="ECO:0000256" key="8">
    <source>
        <dbReference type="SAM" id="MobiDB-lite"/>
    </source>
</evidence>
<feature type="compositionally biased region" description="Low complexity" evidence="8">
    <location>
        <begin position="1143"/>
        <end position="1152"/>
    </location>
</feature>
<comment type="similarity">
    <text evidence="2">Belongs to the SLC41A transporter family.</text>
</comment>
<sequence>MRVEDVIRALLVSNVACADTDGELCFQVRVDAVEGGVPAAAGSGGPYRILLQDLLDAPRQMPLECLVSDASEECELYDDAPEPYVAREPAQDRALATGELRPTAGDVLRVAEKEPFGHKKMRYGRALGSGYGGGGGARGAGGACGFGRALGYGARHGGGGALGYGSGRGQADCCTVTAASCCGVGPRGAAGSACGEARGAAGGNAILSHVGTGGDYVQETTYRYVGAGAGEFGVLHIPDVGPNSAVLPHGEQGVPDHVHVAVPHSGYNGLDPLQWVRGWSGEKKLYCCKTAQRGCPSELLAPSGLPPSGEPPAPDASVYDCDPRYALFPRRPSGRASFGHEGVRYGGAFGPGYGGGRALGYGARHGGGDAHGYGSGRGQADCCTVAAASCCGVGPRGAASSACGEARGGAGGGAILSHAGAGGDCAQAAPRSFARLIATACALALPINQRRVAVAAAYQRGDATTRRSPGVDRGKWHELDYFMTDGPALSQRWKCLRAFAMPFGDHFAKMVSRWPHGRPWKDRGVREVASGFADVLRQAGRLRYDLMRGPPPEASAVRRELAGAAARALGGPARPAWSELAAAMRTAGEEVLGRAPRLDNEPALQRLRPAERAQRQELQGSWEAVRAFCRGMKELGARPSDRNPKGREGCAPGQGKEHFLSIGGAPNLVDEAALDDLPGEFWAQGHDHAAITIGAIKAAGAPALAEESGLHGREQWGSRKCRSKPDAAPAMRMLLEESARAGRAVLDDSLAAVLVDVKKRGLREGCPTSGILYTAFHNVVLRRLRGELRDEQRVYLRCNRDQPLPRATEQPDAHDLITFVAHLLACADDATMLARKQHLQGRRAAPPGFLAAVRLLGARFGADGGAEQGGAKRSHAARLAWRRMRKQLPRLKLSSRLRGSAAQATVAASFLRAREVRPFTSASLKAYQIFISGVIRGIACDPTRGGARAMEGACTTVDLRIEAGIDAIPVQVLKRTGANGDASPTFSRTSSGSGATPTRGPIAATAYRAELQGASRDQRAGKRGCPRCGAWYVELGNRVRLCDGAPPVRVEPRIASGAAAGFRPVRGRAAAAAAEQRVRRHQQAPPPAPAAPARAAARKVQCDLRHATASLPRVGPARAAIRGSARRAAGGLAAARAAVAQARQRGEGAAQDRGQEVRRRARGRQGQQPAAAAPGDAAPAPARASGQQLMLLDAPHDATGEEVAAAAALRPAEAAFGPETAAAAAAAAGAAEAESAGVVSSPPWSRSWRPSIVTLGISREREIHVHADRVGSMVVLRDEDLIKEAWDLRDEWRRADRARKGQLPEGANGPLPVHVMGSQRSMLFTAICETSPEELDTKIFRFKPRHEEPMAGRPWVFYIACTIRVAAGFLDALAALQASNMERLRFGALHADDGPIVQRLRSRAALGGGAERASAARGLAPWLERRRPRDPAPRRAPRALRPARAPGRQGTYGAVGAAWVHAFIVALLVGSERYHMLLLQDGPEGMPLGAAAVLGPAALWRAARSRHWRLRLRRRVPLLHALPGAVAPPRKINYCCANFHEGCKGEELIVGLGAALALSLGVAARMALVGSPPEDAVLIAIAMAATVLFSVLFGALTPLMLKRIGLDPAKVSGPLLSTTVDIFGVLAACVSAQLLEAAGYLR</sequence>
<protein>
    <recommendedName>
        <fullName evidence="10">SLC41A/MgtE integral membrane domain-containing protein</fullName>
    </recommendedName>
</protein>
<evidence type="ECO:0000256" key="9">
    <source>
        <dbReference type="SAM" id="Phobius"/>
    </source>
</evidence>
<evidence type="ECO:0000256" key="3">
    <source>
        <dbReference type="ARBA" id="ARBA00022448"/>
    </source>
</evidence>
<keyword evidence="6 9" id="KW-1133">Transmembrane helix</keyword>
<dbReference type="SUPFAM" id="SSF161093">
    <property type="entry name" value="MgtE membrane domain-like"/>
    <property type="match status" value="1"/>
</dbReference>
<feature type="domain" description="SLC41A/MgtE integral membrane" evidence="10">
    <location>
        <begin position="1546"/>
        <end position="1627"/>
    </location>
</feature>
<feature type="transmembrane region" description="Helical" evidence="9">
    <location>
        <begin position="1450"/>
        <end position="1470"/>
    </location>
</feature>
<organism evidence="11 12">
    <name type="scientific">Prorocentrum cordatum</name>
    <dbReference type="NCBI Taxonomy" id="2364126"/>
    <lineage>
        <taxon>Eukaryota</taxon>
        <taxon>Sar</taxon>
        <taxon>Alveolata</taxon>
        <taxon>Dinophyceae</taxon>
        <taxon>Prorocentrales</taxon>
        <taxon>Prorocentraceae</taxon>
        <taxon>Prorocentrum</taxon>
    </lineage>
</organism>
<dbReference type="PANTHER" id="PTHR41394">
    <property type="entry name" value="MAGNESIUM TRANSPORTER MGTE"/>
    <property type="match status" value="1"/>
</dbReference>
<dbReference type="PANTHER" id="PTHR41394:SF5">
    <property type="entry name" value="SLC41A_MGTE INTEGRAL MEMBRANE DOMAIN-CONTAINING PROTEIN"/>
    <property type="match status" value="1"/>
</dbReference>
<proteinExistence type="inferred from homology"/>
<keyword evidence="4 9" id="KW-0812">Transmembrane</keyword>
<keyword evidence="12" id="KW-1185">Reference proteome</keyword>
<accession>A0ABN9SPR3</accession>
<feature type="region of interest" description="Disordered" evidence="8">
    <location>
        <begin position="1422"/>
        <end position="1449"/>
    </location>
</feature>
<feature type="transmembrane region" description="Helical" evidence="9">
    <location>
        <begin position="1355"/>
        <end position="1376"/>
    </location>
</feature>
<dbReference type="Gene3D" id="1.10.357.20">
    <property type="entry name" value="SLC41 divalent cation transporters, integral membrane domain"/>
    <property type="match status" value="1"/>
</dbReference>
<evidence type="ECO:0000313" key="11">
    <source>
        <dbReference type="EMBL" id="CAK0833878.1"/>
    </source>
</evidence>
<reference evidence="11" key="1">
    <citation type="submission" date="2023-10" db="EMBL/GenBank/DDBJ databases">
        <authorList>
            <person name="Chen Y."/>
            <person name="Shah S."/>
            <person name="Dougan E. K."/>
            <person name="Thang M."/>
            <person name="Chan C."/>
        </authorList>
    </citation>
    <scope>NUCLEOTIDE SEQUENCE [LARGE SCALE GENOMIC DNA]</scope>
</reference>